<keyword evidence="12" id="KW-1185">Reference proteome</keyword>
<comment type="similarity">
    <text evidence="3">Belongs to the LOC1 family.</text>
</comment>
<dbReference type="GO" id="GO:0051028">
    <property type="term" value="P:mRNA transport"/>
    <property type="evidence" value="ECO:0007669"/>
    <property type="project" value="UniProtKB-KW"/>
</dbReference>
<feature type="region of interest" description="Disordered" evidence="10">
    <location>
        <begin position="1"/>
        <end position="77"/>
    </location>
</feature>
<keyword evidence="7" id="KW-0509">mRNA transport</keyword>
<feature type="region of interest" description="Disordered" evidence="10">
    <location>
        <begin position="109"/>
        <end position="133"/>
    </location>
</feature>
<dbReference type="GO" id="GO:0003729">
    <property type="term" value="F:mRNA binding"/>
    <property type="evidence" value="ECO:0007669"/>
    <property type="project" value="InterPro"/>
</dbReference>
<keyword evidence="6" id="KW-0690">Ribosome biogenesis</keyword>
<dbReference type="GO" id="GO:0030687">
    <property type="term" value="C:preribosome, large subunit precursor"/>
    <property type="evidence" value="ECO:0007669"/>
    <property type="project" value="TreeGrafter"/>
</dbReference>
<feature type="non-terminal residue" evidence="11">
    <location>
        <position position="1"/>
    </location>
</feature>
<evidence type="ECO:0000256" key="7">
    <source>
        <dbReference type="ARBA" id="ARBA00022816"/>
    </source>
</evidence>
<evidence type="ECO:0000256" key="3">
    <source>
        <dbReference type="ARBA" id="ARBA00008132"/>
    </source>
</evidence>
<dbReference type="AlphaFoldDB" id="A0A6A7BTI4"/>
<evidence type="ECO:0000256" key="10">
    <source>
        <dbReference type="SAM" id="MobiDB-lite"/>
    </source>
</evidence>
<evidence type="ECO:0000256" key="1">
    <source>
        <dbReference type="ARBA" id="ARBA00001977"/>
    </source>
</evidence>
<comment type="subunit">
    <text evidence="4">Component of the 66S pre-ribosomal particle.</text>
</comment>
<evidence type="ECO:0000313" key="11">
    <source>
        <dbReference type="EMBL" id="KAF2858453.1"/>
    </source>
</evidence>
<dbReference type="EMBL" id="MU006009">
    <property type="protein sequence ID" value="KAF2858453.1"/>
    <property type="molecule type" value="Genomic_DNA"/>
</dbReference>
<reference evidence="11" key="1">
    <citation type="journal article" date="2020" name="Stud. Mycol.">
        <title>101 Dothideomycetes genomes: a test case for predicting lifestyles and emergence of pathogens.</title>
        <authorList>
            <person name="Haridas S."/>
            <person name="Albert R."/>
            <person name="Binder M."/>
            <person name="Bloem J."/>
            <person name="Labutti K."/>
            <person name="Salamov A."/>
            <person name="Andreopoulos B."/>
            <person name="Baker S."/>
            <person name="Barry K."/>
            <person name="Bills G."/>
            <person name="Bluhm B."/>
            <person name="Cannon C."/>
            <person name="Castanera R."/>
            <person name="Culley D."/>
            <person name="Daum C."/>
            <person name="Ezra D."/>
            <person name="Gonzalez J."/>
            <person name="Henrissat B."/>
            <person name="Kuo A."/>
            <person name="Liang C."/>
            <person name="Lipzen A."/>
            <person name="Lutzoni F."/>
            <person name="Magnuson J."/>
            <person name="Mondo S."/>
            <person name="Nolan M."/>
            <person name="Ohm R."/>
            <person name="Pangilinan J."/>
            <person name="Park H.-J."/>
            <person name="Ramirez L."/>
            <person name="Alfaro M."/>
            <person name="Sun H."/>
            <person name="Tritt A."/>
            <person name="Yoshinaga Y."/>
            <person name="Zwiers L.-H."/>
            <person name="Turgeon B."/>
            <person name="Goodwin S."/>
            <person name="Spatafora J."/>
            <person name="Crous P."/>
            <person name="Grigoriev I."/>
        </authorList>
    </citation>
    <scope>NUCLEOTIDE SEQUENCE</scope>
    <source>
        <strain evidence="11">CBS 480.64</strain>
    </source>
</reference>
<gene>
    <name evidence="11" type="ORF">K470DRAFT_200888</name>
</gene>
<feature type="compositionally biased region" description="Basic residues" evidence="10">
    <location>
        <begin position="1"/>
        <end position="23"/>
    </location>
</feature>
<dbReference type="InterPro" id="IPR037650">
    <property type="entry name" value="Loc1"/>
</dbReference>
<proteinExistence type="inferred from homology"/>
<organism evidence="11 12">
    <name type="scientific">Piedraia hortae CBS 480.64</name>
    <dbReference type="NCBI Taxonomy" id="1314780"/>
    <lineage>
        <taxon>Eukaryota</taxon>
        <taxon>Fungi</taxon>
        <taxon>Dikarya</taxon>
        <taxon>Ascomycota</taxon>
        <taxon>Pezizomycotina</taxon>
        <taxon>Dothideomycetes</taxon>
        <taxon>Dothideomycetidae</taxon>
        <taxon>Capnodiales</taxon>
        <taxon>Piedraiaceae</taxon>
        <taxon>Piedraia</taxon>
    </lineage>
</organism>
<accession>A0A6A7BTI4</accession>
<dbReference type="OrthoDB" id="1743802at2759"/>
<feature type="non-terminal residue" evidence="11">
    <location>
        <position position="133"/>
    </location>
</feature>
<keyword evidence="8" id="KW-0175">Coiled coil</keyword>
<keyword evidence="9" id="KW-0539">Nucleus</keyword>
<keyword evidence="5" id="KW-0813">Transport</keyword>
<evidence type="ECO:0000256" key="5">
    <source>
        <dbReference type="ARBA" id="ARBA00022448"/>
    </source>
</evidence>
<comment type="subcellular location">
    <subcellularLocation>
        <location evidence="2">Nucleus</location>
        <location evidence="2">Nucleolus</location>
    </subcellularLocation>
</comment>
<evidence type="ECO:0000313" key="12">
    <source>
        <dbReference type="Proteomes" id="UP000799421"/>
    </source>
</evidence>
<name>A0A6A7BTI4_9PEZI</name>
<dbReference type="Proteomes" id="UP000799421">
    <property type="component" value="Unassembled WGS sequence"/>
</dbReference>
<dbReference type="GO" id="GO:0005730">
    <property type="term" value="C:nucleolus"/>
    <property type="evidence" value="ECO:0007669"/>
    <property type="project" value="UniProtKB-SubCell"/>
</dbReference>
<sequence>PKAASKGKAKGNAKSSGKTKAKPKGVQSKEHKPKPVPPKKAQPPHKRYTDKQLSLPTLNGIVPAGVQKRPRGKKGKVFVEDEKSLQAILAMVMAEKEGDLESKLKRQRQLEEVRRTKQEVMEQRKDQKQKEWE</sequence>
<evidence type="ECO:0000256" key="2">
    <source>
        <dbReference type="ARBA" id="ARBA00004604"/>
    </source>
</evidence>
<dbReference type="PANTHER" id="PTHR28028">
    <property type="entry name" value="60S RIBOSOMAL SUBUNIT ASSEMBLY/EXPORT PROTEIN LOC1"/>
    <property type="match status" value="1"/>
</dbReference>
<dbReference type="GO" id="GO:0008298">
    <property type="term" value="P:intracellular mRNA localization"/>
    <property type="evidence" value="ECO:0007669"/>
    <property type="project" value="TreeGrafter"/>
</dbReference>
<dbReference type="PANTHER" id="PTHR28028:SF1">
    <property type="entry name" value="60S RIBOSOMAL SUBUNIT ASSEMBLY_EXPORT PROTEIN LOC1"/>
    <property type="match status" value="1"/>
</dbReference>
<evidence type="ECO:0008006" key="13">
    <source>
        <dbReference type="Google" id="ProtNLM"/>
    </source>
</evidence>
<evidence type="ECO:0000256" key="4">
    <source>
        <dbReference type="ARBA" id="ARBA00011339"/>
    </source>
</evidence>
<evidence type="ECO:0000256" key="8">
    <source>
        <dbReference type="ARBA" id="ARBA00023054"/>
    </source>
</evidence>
<dbReference type="GO" id="GO:0042273">
    <property type="term" value="P:ribosomal large subunit biogenesis"/>
    <property type="evidence" value="ECO:0007669"/>
    <property type="project" value="InterPro"/>
</dbReference>
<evidence type="ECO:0000256" key="6">
    <source>
        <dbReference type="ARBA" id="ARBA00022517"/>
    </source>
</evidence>
<comment type="function">
    <text evidence="1">Required for efficient assembly and nuclear export of the 60S ribosomal subunit.</text>
</comment>
<protein>
    <recommendedName>
        <fullName evidence="13">60S ribosomal subunit assembly/export protein LOC1</fullName>
    </recommendedName>
</protein>
<evidence type="ECO:0000256" key="9">
    <source>
        <dbReference type="ARBA" id="ARBA00023242"/>
    </source>
</evidence>